<keyword evidence="3" id="KW-1185">Reference proteome</keyword>
<dbReference type="Proteomes" id="UP001565243">
    <property type="component" value="Unassembled WGS sequence"/>
</dbReference>
<feature type="transmembrane region" description="Helical" evidence="1">
    <location>
        <begin position="29"/>
        <end position="51"/>
    </location>
</feature>
<evidence type="ECO:0000313" key="2">
    <source>
        <dbReference type="EMBL" id="MEY8770395.1"/>
    </source>
</evidence>
<keyword evidence="1" id="KW-0472">Membrane</keyword>
<dbReference type="EMBL" id="JBGFFX010000003">
    <property type="protein sequence ID" value="MEY8770395.1"/>
    <property type="molecule type" value="Genomic_DNA"/>
</dbReference>
<gene>
    <name evidence="2" type="ORF">AB6T85_08160</name>
</gene>
<evidence type="ECO:0000256" key="1">
    <source>
        <dbReference type="SAM" id="Phobius"/>
    </source>
</evidence>
<keyword evidence="1" id="KW-1133">Transmembrane helix</keyword>
<organism evidence="2 3">
    <name type="scientific">Erwinia aeris</name>
    <dbReference type="NCBI Taxonomy" id="3239803"/>
    <lineage>
        <taxon>Bacteria</taxon>
        <taxon>Pseudomonadati</taxon>
        <taxon>Pseudomonadota</taxon>
        <taxon>Gammaproteobacteria</taxon>
        <taxon>Enterobacterales</taxon>
        <taxon>Erwiniaceae</taxon>
        <taxon>Erwinia</taxon>
    </lineage>
</organism>
<feature type="transmembrane region" description="Helical" evidence="1">
    <location>
        <begin position="118"/>
        <end position="142"/>
    </location>
</feature>
<keyword evidence="1" id="KW-0812">Transmembrane</keyword>
<protein>
    <submittedName>
        <fullName evidence="2">Uncharacterized protein</fullName>
    </submittedName>
</protein>
<accession>A0ABV4E652</accession>
<dbReference type="RefSeq" id="WP_301253562.1">
    <property type="nucleotide sequence ID" value="NZ_JBGFFX010000003.1"/>
</dbReference>
<comment type="caution">
    <text evidence="2">The sequence shown here is derived from an EMBL/GenBank/DDBJ whole genome shotgun (WGS) entry which is preliminary data.</text>
</comment>
<feature type="transmembrane region" description="Helical" evidence="1">
    <location>
        <begin position="72"/>
        <end position="98"/>
    </location>
</feature>
<name>A0ABV4E652_9GAMM</name>
<proteinExistence type="predicted"/>
<reference evidence="2 3" key="1">
    <citation type="submission" date="2024-07" db="EMBL/GenBank/DDBJ databases">
        <authorList>
            <person name="Hebao G."/>
        </authorList>
    </citation>
    <scope>NUCLEOTIDE SEQUENCE [LARGE SCALE GENOMIC DNA]</scope>
    <source>
        <strain evidence="2 3">ACCC 02193</strain>
    </source>
</reference>
<evidence type="ECO:0000313" key="3">
    <source>
        <dbReference type="Proteomes" id="UP001565243"/>
    </source>
</evidence>
<sequence length="145" mass="16191">MSWLGFLIFLAISLWYVWNGKDSFSKKDWFLFAAKVIGVLIGTALFGRLMYNMITSWHFMPMSDAKKLTASLGGACIAVLGSKFLIVALCSIFSNIMGFHKEYNTQNYEKLSSFSKSVSPSLLLFVKCLVSAASALMLYGIWLGR</sequence>